<keyword evidence="1 11" id="KW-0698">rRNA processing</keyword>
<evidence type="ECO:0000256" key="4">
    <source>
        <dbReference type="ARBA" id="ARBA00022691"/>
    </source>
</evidence>
<sequence>MRSKPDHYTIRARKEGYPARSVYKLKELDEKLQLLPKSGQILDIGAAPGSWSLYARRRGKGRLRIVAVDLQQIRIAPEPETTLLIQGDVFSGEVQQKLHEEAPFDLIMSDAAPATTGNRTVDCGRSSSLVEGILSLAPGLLARGGSLVMKIFQGGQEKRILNRMQEDFATARMMKPKACRNESFETFLIGINYHGKK</sequence>
<feature type="binding site" evidence="11">
    <location>
        <position position="88"/>
    </location>
    <ligand>
        <name>S-adenosyl-L-methionine</name>
        <dbReference type="ChEBI" id="CHEBI:59789"/>
    </ligand>
</feature>
<dbReference type="STRING" id="1963862.B4O97_07060"/>
<evidence type="ECO:0000256" key="12">
    <source>
        <dbReference type="PIRSR" id="PIRSR005461-1"/>
    </source>
</evidence>
<keyword evidence="3 11" id="KW-0808">Transferase</keyword>
<comment type="function">
    <text evidence="5 11">Specifically methylates the uridine in position 2552 of 23S rRNA at the 2'-O position of the ribose in the fully assembled 50S ribosomal subunit.</text>
</comment>
<name>A0A1Y1RZS0_9SPIO</name>
<keyword evidence="11" id="KW-0963">Cytoplasm</keyword>
<dbReference type="AlphaFoldDB" id="A0A1Y1RZS0"/>
<dbReference type="SUPFAM" id="SSF53335">
    <property type="entry name" value="S-adenosyl-L-methionine-dependent methyltransferases"/>
    <property type="match status" value="1"/>
</dbReference>
<comment type="catalytic activity">
    <reaction evidence="10 11">
        <text>uridine(2552) in 23S rRNA + S-adenosyl-L-methionine = 2'-O-methyluridine(2552) in 23S rRNA + S-adenosyl-L-homocysteine + H(+)</text>
        <dbReference type="Rhea" id="RHEA:42720"/>
        <dbReference type="Rhea" id="RHEA-COMP:10202"/>
        <dbReference type="Rhea" id="RHEA-COMP:10203"/>
        <dbReference type="ChEBI" id="CHEBI:15378"/>
        <dbReference type="ChEBI" id="CHEBI:57856"/>
        <dbReference type="ChEBI" id="CHEBI:59789"/>
        <dbReference type="ChEBI" id="CHEBI:65315"/>
        <dbReference type="ChEBI" id="CHEBI:74478"/>
        <dbReference type="EC" id="2.1.1.166"/>
    </reaction>
</comment>
<proteinExistence type="inferred from homology"/>
<comment type="subcellular location">
    <subcellularLocation>
        <location evidence="11">Cytoplasm</location>
    </subcellularLocation>
</comment>
<evidence type="ECO:0000256" key="2">
    <source>
        <dbReference type="ARBA" id="ARBA00022603"/>
    </source>
</evidence>
<keyword evidence="4 11" id="KW-0949">S-adenosyl-L-methionine</keyword>
<evidence type="ECO:0000256" key="8">
    <source>
        <dbReference type="ARBA" id="ARBA00041995"/>
    </source>
</evidence>
<feature type="binding site" evidence="11">
    <location>
        <position position="69"/>
    </location>
    <ligand>
        <name>S-adenosyl-L-methionine</name>
        <dbReference type="ChEBI" id="CHEBI:59789"/>
    </ligand>
</feature>
<evidence type="ECO:0000313" key="15">
    <source>
        <dbReference type="Proteomes" id="UP000192343"/>
    </source>
</evidence>
<dbReference type="PANTHER" id="PTHR10920:SF18">
    <property type="entry name" value="RRNA METHYLTRANSFERASE 2, MITOCHONDRIAL"/>
    <property type="match status" value="1"/>
</dbReference>
<evidence type="ECO:0000259" key="13">
    <source>
        <dbReference type="Pfam" id="PF01728"/>
    </source>
</evidence>
<dbReference type="OrthoDB" id="154490at2"/>
<accession>A0A1Y1RZS0</accession>
<dbReference type="PIRSF" id="PIRSF005461">
    <property type="entry name" value="23S_rRNA_mtase"/>
    <property type="match status" value="1"/>
</dbReference>
<dbReference type="PANTHER" id="PTHR10920">
    <property type="entry name" value="RIBOSOMAL RNA METHYLTRANSFERASE"/>
    <property type="match status" value="1"/>
</dbReference>
<comment type="caution">
    <text evidence="14">The sequence shown here is derived from an EMBL/GenBank/DDBJ whole genome shotgun (WGS) entry which is preliminary data.</text>
</comment>
<organism evidence="14 15">
    <name type="scientific">Marispirochaeta aestuarii</name>
    <dbReference type="NCBI Taxonomy" id="1963862"/>
    <lineage>
        <taxon>Bacteria</taxon>
        <taxon>Pseudomonadati</taxon>
        <taxon>Spirochaetota</taxon>
        <taxon>Spirochaetia</taxon>
        <taxon>Spirochaetales</taxon>
        <taxon>Spirochaetaceae</taxon>
        <taxon>Marispirochaeta</taxon>
    </lineage>
</organism>
<feature type="active site" description="Proton acceptor" evidence="11 12">
    <location>
        <position position="150"/>
    </location>
</feature>
<keyword evidence="15" id="KW-1185">Reference proteome</keyword>
<keyword evidence="2 11" id="KW-0489">Methyltransferase</keyword>
<evidence type="ECO:0000256" key="10">
    <source>
        <dbReference type="ARBA" id="ARBA00048970"/>
    </source>
</evidence>
<reference evidence="14 15" key="1">
    <citation type="submission" date="2017-03" db="EMBL/GenBank/DDBJ databases">
        <title>Draft Genome sequence of Marispirochaeta sp. strain JC444.</title>
        <authorList>
            <person name="Shivani Y."/>
            <person name="Subhash Y."/>
            <person name="Sasikala C."/>
            <person name="Ramana C."/>
        </authorList>
    </citation>
    <scope>NUCLEOTIDE SEQUENCE [LARGE SCALE GENOMIC DNA]</scope>
    <source>
        <strain evidence="14 15">JC444</strain>
    </source>
</reference>
<dbReference type="InterPro" id="IPR050082">
    <property type="entry name" value="RNA_methyltr_RlmE"/>
</dbReference>
<dbReference type="GO" id="GO:0008650">
    <property type="term" value="F:rRNA (uridine-2'-O-)-methyltransferase activity"/>
    <property type="evidence" value="ECO:0007669"/>
    <property type="project" value="UniProtKB-UniRule"/>
</dbReference>
<dbReference type="RefSeq" id="WP_083049528.1">
    <property type="nucleotide sequence ID" value="NZ_MWQY01000006.1"/>
</dbReference>
<dbReference type="InterPro" id="IPR029063">
    <property type="entry name" value="SAM-dependent_MTases_sf"/>
</dbReference>
<evidence type="ECO:0000256" key="1">
    <source>
        <dbReference type="ARBA" id="ARBA00022552"/>
    </source>
</evidence>
<dbReference type="GO" id="GO:0005737">
    <property type="term" value="C:cytoplasm"/>
    <property type="evidence" value="ECO:0007669"/>
    <property type="project" value="UniProtKB-SubCell"/>
</dbReference>
<dbReference type="InterPro" id="IPR002877">
    <property type="entry name" value="RNA_MeTrfase_FtsJ_dom"/>
</dbReference>
<dbReference type="HAMAP" id="MF_01547">
    <property type="entry name" value="RNA_methyltr_E"/>
    <property type="match status" value="1"/>
</dbReference>
<evidence type="ECO:0000313" key="14">
    <source>
        <dbReference type="EMBL" id="ORC36342.1"/>
    </source>
</evidence>
<evidence type="ECO:0000256" key="9">
    <source>
        <dbReference type="ARBA" id="ARBA00042745"/>
    </source>
</evidence>
<dbReference type="EMBL" id="MWQY01000006">
    <property type="protein sequence ID" value="ORC36342.1"/>
    <property type="molecule type" value="Genomic_DNA"/>
</dbReference>
<protein>
    <recommendedName>
        <fullName evidence="7 11">Ribosomal RNA large subunit methyltransferase E</fullName>
        <ecNumber evidence="6 11">2.1.1.166</ecNumber>
    </recommendedName>
    <alternativeName>
        <fullName evidence="9 11">23S rRNA Um2552 methyltransferase</fullName>
    </alternativeName>
    <alternativeName>
        <fullName evidence="8 11">rRNA (uridine-2'-O-)-methyltransferase</fullName>
    </alternativeName>
</protein>
<evidence type="ECO:0000256" key="5">
    <source>
        <dbReference type="ARBA" id="ARBA00037569"/>
    </source>
</evidence>
<evidence type="ECO:0000256" key="7">
    <source>
        <dbReference type="ARBA" id="ARBA00041129"/>
    </source>
</evidence>
<evidence type="ECO:0000256" key="6">
    <source>
        <dbReference type="ARBA" id="ARBA00038861"/>
    </source>
</evidence>
<feature type="binding site" evidence="11">
    <location>
        <position position="51"/>
    </location>
    <ligand>
        <name>S-adenosyl-L-methionine</name>
        <dbReference type="ChEBI" id="CHEBI:59789"/>
    </ligand>
</feature>
<feature type="binding site" evidence="11">
    <location>
        <position position="110"/>
    </location>
    <ligand>
        <name>S-adenosyl-L-methionine</name>
        <dbReference type="ChEBI" id="CHEBI:59789"/>
    </ligand>
</feature>
<gene>
    <name evidence="11" type="primary">rlmE</name>
    <name evidence="11" type="synonym">ftsJ</name>
    <name evidence="11" type="synonym">rrmJ</name>
    <name evidence="14" type="ORF">B4O97_07060</name>
</gene>
<dbReference type="InterPro" id="IPR015507">
    <property type="entry name" value="rRNA-MeTfrase_E"/>
</dbReference>
<evidence type="ECO:0000256" key="3">
    <source>
        <dbReference type="ARBA" id="ARBA00022679"/>
    </source>
</evidence>
<dbReference type="Pfam" id="PF01728">
    <property type="entry name" value="FtsJ"/>
    <property type="match status" value="1"/>
</dbReference>
<feature type="domain" description="Ribosomal RNA methyltransferase FtsJ" evidence="13">
    <location>
        <begin position="17"/>
        <end position="193"/>
    </location>
</feature>
<feature type="binding site" evidence="11">
    <location>
        <position position="49"/>
    </location>
    <ligand>
        <name>S-adenosyl-L-methionine</name>
        <dbReference type="ChEBI" id="CHEBI:59789"/>
    </ligand>
</feature>
<comment type="similarity">
    <text evidence="11">Belongs to the class I-like SAM-binding methyltransferase superfamily. RNA methyltransferase RlmE family.</text>
</comment>
<dbReference type="Gene3D" id="3.40.50.150">
    <property type="entry name" value="Vaccinia Virus protein VP39"/>
    <property type="match status" value="1"/>
</dbReference>
<dbReference type="Proteomes" id="UP000192343">
    <property type="component" value="Unassembled WGS sequence"/>
</dbReference>
<evidence type="ECO:0000256" key="11">
    <source>
        <dbReference type="HAMAP-Rule" id="MF_01547"/>
    </source>
</evidence>
<dbReference type="EC" id="2.1.1.166" evidence="6 11"/>